<reference evidence="10" key="1">
    <citation type="submission" date="2021-06" db="EMBL/GenBank/DDBJ databases">
        <authorList>
            <person name="Kallberg Y."/>
            <person name="Tangrot J."/>
            <person name="Rosling A."/>
        </authorList>
    </citation>
    <scope>NUCLEOTIDE SEQUENCE</scope>
    <source>
        <strain evidence="10">AZ414A</strain>
    </source>
</reference>
<feature type="transmembrane region" description="Helical" evidence="9">
    <location>
        <begin position="21"/>
        <end position="43"/>
    </location>
</feature>
<dbReference type="GO" id="GO:1903425">
    <property type="term" value="F:fluoride transmembrane transporter activity"/>
    <property type="evidence" value="ECO:0007669"/>
    <property type="project" value="TreeGrafter"/>
</dbReference>
<feature type="transmembrane region" description="Helical" evidence="9">
    <location>
        <begin position="95"/>
        <end position="113"/>
    </location>
</feature>
<comment type="subcellular location">
    <subcellularLocation>
        <location evidence="2">Cell membrane</location>
        <topology evidence="2">Multi-pass membrane protein</topology>
    </subcellularLocation>
</comment>
<dbReference type="PANTHER" id="PTHR28259">
    <property type="entry name" value="FLUORIDE EXPORT PROTEIN 1-RELATED"/>
    <property type="match status" value="1"/>
</dbReference>
<evidence type="ECO:0000256" key="3">
    <source>
        <dbReference type="ARBA" id="ARBA00022475"/>
    </source>
</evidence>
<dbReference type="PANTHER" id="PTHR28259:SF1">
    <property type="entry name" value="FLUORIDE EXPORT PROTEIN 1-RELATED"/>
    <property type="match status" value="1"/>
</dbReference>
<feature type="transmembrane region" description="Helical" evidence="9">
    <location>
        <begin position="260"/>
        <end position="284"/>
    </location>
</feature>
<accession>A0A9N8UYV5</accession>
<feature type="transmembrane region" description="Helical" evidence="9">
    <location>
        <begin position="58"/>
        <end position="74"/>
    </location>
</feature>
<evidence type="ECO:0000256" key="6">
    <source>
        <dbReference type="ARBA" id="ARBA00023136"/>
    </source>
</evidence>
<dbReference type="Pfam" id="PF02537">
    <property type="entry name" value="CRCB"/>
    <property type="match status" value="1"/>
</dbReference>
<comment type="caution">
    <text evidence="10">The sequence shown here is derived from an EMBL/GenBank/DDBJ whole genome shotgun (WGS) entry which is preliminary data.</text>
</comment>
<dbReference type="EMBL" id="CAJVPK010000016">
    <property type="protein sequence ID" value="CAG8433505.1"/>
    <property type="molecule type" value="Genomic_DNA"/>
</dbReference>
<protein>
    <submittedName>
        <fullName evidence="10">6281_t:CDS:1</fullName>
    </submittedName>
</protein>
<evidence type="ECO:0000256" key="4">
    <source>
        <dbReference type="ARBA" id="ARBA00022692"/>
    </source>
</evidence>
<organism evidence="10 11">
    <name type="scientific">Diversispora eburnea</name>
    <dbReference type="NCBI Taxonomy" id="1213867"/>
    <lineage>
        <taxon>Eukaryota</taxon>
        <taxon>Fungi</taxon>
        <taxon>Fungi incertae sedis</taxon>
        <taxon>Mucoromycota</taxon>
        <taxon>Glomeromycotina</taxon>
        <taxon>Glomeromycetes</taxon>
        <taxon>Diversisporales</taxon>
        <taxon>Diversisporaceae</taxon>
        <taxon>Diversispora</taxon>
    </lineage>
</organism>
<evidence type="ECO:0000256" key="5">
    <source>
        <dbReference type="ARBA" id="ARBA00022989"/>
    </source>
</evidence>
<dbReference type="GO" id="GO:0005886">
    <property type="term" value="C:plasma membrane"/>
    <property type="evidence" value="ECO:0007669"/>
    <property type="project" value="UniProtKB-SubCell"/>
</dbReference>
<feature type="transmembrane region" description="Helical" evidence="9">
    <location>
        <begin position="198"/>
        <end position="219"/>
    </location>
</feature>
<gene>
    <name evidence="10" type="ORF">DEBURN_LOCUS473</name>
</gene>
<comment type="catalytic activity">
    <reaction evidence="8">
        <text>fluoride(in) = fluoride(out)</text>
        <dbReference type="Rhea" id="RHEA:76159"/>
        <dbReference type="ChEBI" id="CHEBI:17051"/>
    </reaction>
    <physiologicalReaction direction="left-to-right" evidence="8">
        <dbReference type="Rhea" id="RHEA:76160"/>
    </physiologicalReaction>
</comment>
<feature type="transmembrane region" description="Helical" evidence="9">
    <location>
        <begin position="146"/>
        <end position="166"/>
    </location>
</feature>
<evidence type="ECO:0000256" key="1">
    <source>
        <dbReference type="ARBA" id="ARBA00002598"/>
    </source>
</evidence>
<name>A0A9N8UYV5_9GLOM</name>
<evidence type="ECO:0000256" key="7">
    <source>
        <dbReference type="ARBA" id="ARBA00035120"/>
    </source>
</evidence>
<evidence type="ECO:0000313" key="10">
    <source>
        <dbReference type="EMBL" id="CAG8433505.1"/>
    </source>
</evidence>
<keyword evidence="6 9" id="KW-0472">Membrane</keyword>
<keyword evidence="5 9" id="KW-1133">Transmembrane helix</keyword>
<evidence type="ECO:0000256" key="9">
    <source>
        <dbReference type="SAM" id="Phobius"/>
    </source>
</evidence>
<feature type="transmembrane region" description="Helical" evidence="9">
    <location>
        <begin position="171"/>
        <end position="186"/>
    </location>
</feature>
<sequence length="294" mass="32818">MDKSTTATEEKKEFPQIIYLTEYRIIILSILIPFSIIGVLIRIGLNKLHQYPGAPVDYLVYPQFVGCVIMGFCLERKDFIMESYLPLYIGLKTGLCAKIGIIIGMSIIGLKFGEHFADLIMPNQKAPAGLKQQIILKSPKFKDLLFLDWICLFFGISSMILVIFLATFIKVNRNILFATVFAPWYLSRLDNNFGSSTFPIGTFSANMLGTLILGLLFFLSNGIIHSNLKCEIVTGLMDGLCGCLTTISTFTISTLNRRHAYIYATISIVVGQVIMIFTVGIYHWSVGLTKTCSS</sequence>
<dbReference type="AlphaFoldDB" id="A0A9N8UYV5"/>
<evidence type="ECO:0000256" key="2">
    <source>
        <dbReference type="ARBA" id="ARBA00004651"/>
    </source>
</evidence>
<keyword evidence="3" id="KW-1003">Cell membrane</keyword>
<keyword evidence="4 9" id="KW-0812">Transmembrane</keyword>
<dbReference type="InterPro" id="IPR003691">
    <property type="entry name" value="FluC"/>
</dbReference>
<evidence type="ECO:0000313" key="11">
    <source>
        <dbReference type="Proteomes" id="UP000789706"/>
    </source>
</evidence>
<comment type="similarity">
    <text evidence="7">Belongs to the fluoride channel Fluc/FEX (TC 1.A.43) family.</text>
</comment>
<dbReference type="OrthoDB" id="409792at2759"/>
<proteinExistence type="inferred from homology"/>
<evidence type="ECO:0000256" key="8">
    <source>
        <dbReference type="ARBA" id="ARBA00035585"/>
    </source>
</evidence>
<keyword evidence="11" id="KW-1185">Reference proteome</keyword>
<dbReference type="Proteomes" id="UP000789706">
    <property type="component" value="Unassembled WGS sequence"/>
</dbReference>
<comment type="function">
    <text evidence="1">Fluoride channel required for the rapid expulsion of cytoplasmic fluoride.</text>
</comment>